<keyword evidence="5 7" id="KW-1133">Transmembrane helix</keyword>
<evidence type="ECO:0000256" key="4">
    <source>
        <dbReference type="ARBA" id="ARBA00022692"/>
    </source>
</evidence>
<accession>A0A1X9MIQ6</accession>
<evidence type="ECO:0000256" key="6">
    <source>
        <dbReference type="ARBA" id="ARBA00023136"/>
    </source>
</evidence>
<feature type="transmembrane region" description="Helical" evidence="7">
    <location>
        <begin position="116"/>
        <end position="137"/>
    </location>
</feature>
<keyword evidence="6 7" id="KW-0472">Membrane</keyword>
<evidence type="ECO:0000313" key="9">
    <source>
        <dbReference type="EMBL" id="ARK30492.1"/>
    </source>
</evidence>
<comment type="subcellular location">
    <subcellularLocation>
        <location evidence="1">Cell membrane</location>
        <topology evidence="1">Multi-pass membrane protein</topology>
    </subcellularLocation>
</comment>
<keyword evidence="4 7" id="KW-0812">Transmembrane</keyword>
<dbReference type="GO" id="GO:0005886">
    <property type="term" value="C:plasma membrane"/>
    <property type="evidence" value="ECO:0007669"/>
    <property type="project" value="UniProtKB-SubCell"/>
</dbReference>
<evidence type="ECO:0000256" key="7">
    <source>
        <dbReference type="SAM" id="Phobius"/>
    </source>
</evidence>
<dbReference type="AlphaFoldDB" id="A0A1X9MIQ6"/>
<evidence type="ECO:0000256" key="2">
    <source>
        <dbReference type="ARBA" id="ARBA00008193"/>
    </source>
</evidence>
<organism evidence="9 10">
    <name type="scientific">Halalkalibacter krulwichiae</name>
    <dbReference type="NCBI Taxonomy" id="199441"/>
    <lineage>
        <taxon>Bacteria</taxon>
        <taxon>Bacillati</taxon>
        <taxon>Bacillota</taxon>
        <taxon>Bacilli</taxon>
        <taxon>Bacillales</taxon>
        <taxon>Bacillaceae</taxon>
        <taxon>Halalkalibacter</taxon>
    </lineage>
</organism>
<feature type="transmembrane region" description="Helical" evidence="7">
    <location>
        <begin position="58"/>
        <end position="78"/>
    </location>
</feature>
<dbReference type="KEGG" id="bkw:BkAM31D_12000"/>
<keyword evidence="3" id="KW-1003">Cell membrane</keyword>
<dbReference type="PANTHER" id="PTHR30506:SF3">
    <property type="entry name" value="UPF0126 INNER MEMBRANE PROTEIN YADS-RELATED"/>
    <property type="match status" value="1"/>
</dbReference>
<sequence>MIWDVLNIIGTIAFALSGVIVAMEEDYDLIGVYILGLVTAFGGGAIRNLLIGVPVSNLWAQGSLFTIAIIAMSLAFFLPKLWVNHWKKTGIFFDSLGLAAFSIQGAIYASNMEHPLSAVLVAAALTGTGGGMIRDILARRKPLLLQKEIYIAWTMLAGLGIGLNIVTGTVGTLLLFLLIVLLRMLSVHYQWTLPRRKVTVNK</sequence>
<evidence type="ECO:0000256" key="1">
    <source>
        <dbReference type="ARBA" id="ARBA00004651"/>
    </source>
</evidence>
<evidence type="ECO:0000256" key="5">
    <source>
        <dbReference type="ARBA" id="ARBA00022989"/>
    </source>
</evidence>
<feature type="domain" description="Glycine transporter" evidence="8">
    <location>
        <begin position="92"/>
        <end position="159"/>
    </location>
</feature>
<feature type="transmembrane region" description="Helical" evidence="7">
    <location>
        <begin position="30"/>
        <end position="52"/>
    </location>
</feature>
<dbReference type="InterPro" id="IPR005115">
    <property type="entry name" value="Gly_transporter"/>
</dbReference>
<evidence type="ECO:0000313" key="10">
    <source>
        <dbReference type="Proteomes" id="UP000193006"/>
    </source>
</evidence>
<keyword evidence="10" id="KW-1185">Reference proteome</keyword>
<dbReference type="RefSeq" id="WP_066151176.1">
    <property type="nucleotide sequence ID" value="NZ_CP020814.1"/>
</dbReference>
<reference evidence="9 10" key="1">
    <citation type="submission" date="2017-04" db="EMBL/GenBank/DDBJ databases">
        <title>Bacillus krulwichiae AM31D Genome sequencing and assembly.</title>
        <authorList>
            <person name="Krulwich T.A."/>
            <person name="Anastor L."/>
            <person name="Ehrlich R."/>
            <person name="Ehrlich G.D."/>
            <person name="Janto B."/>
        </authorList>
    </citation>
    <scope>NUCLEOTIDE SEQUENCE [LARGE SCALE GENOMIC DNA]</scope>
    <source>
        <strain evidence="9 10">AM31D</strain>
    </source>
</reference>
<protein>
    <recommendedName>
        <fullName evidence="8">Glycine transporter domain-containing protein</fullName>
    </recommendedName>
</protein>
<evidence type="ECO:0000256" key="3">
    <source>
        <dbReference type="ARBA" id="ARBA00022475"/>
    </source>
</evidence>
<comment type="similarity">
    <text evidence="2">Belongs to the UPF0126 family.</text>
</comment>
<feature type="transmembrane region" description="Helical" evidence="7">
    <location>
        <begin position="90"/>
        <end position="110"/>
    </location>
</feature>
<evidence type="ECO:0000259" key="8">
    <source>
        <dbReference type="Pfam" id="PF03458"/>
    </source>
</evidence>
<dbReference type="EMBL" id="CP020814">
    <property type="protein sequence ID" value="ARK30492.1"/>
    <property type="molecule type" value="Genomic_DNA"/>
</dbReference>
<dbReference type="Proteomes" id="UP000193006">
    <property type="component" value="Chromosome"/>
</dbReference>
<feature type="domain" description="Glycine transporter" evidence="8">
    <location>
        <begin position="5"/>
        <end position="78"/>
    </location>
</feature>
<dbReference type="STRING" id="199441.BkAM31D_12000"/>
<name>A0A1X9MIQ6_9BACI</name>
<proteinExistence type="inferred from homology"/>
<feature type="transmembrane region" description="Helical" evidence="7">
    <location>
        <begin position="6"/>
        <end position="23"/>
    </location>
</feature>
<dbReference type="PANTHER" id="PTHR30506">
    <property type="entry name" value="INNER MEMBRANE PROTEIN"/>
    <property type="match status" value="1"/>
</dbReference>
<dbReference type="Pfam" id="PF03458">
    <property type="entry name" value="Gly_transporter"/>
    <property type="match status" value="2"/>
</dbReference>
<gene>
    <name evidence="9" type="ORF">BkAM31D_12000</name>
</gene>